<dbReference type="SUPFAM" id="SSF51735">
    <property type="entry name" value="NAD(P)-binding Rossmann-fold domains"/>
    <property type="match status" value="1"/>
</dbReference>
<dbReference type="CDD" id="cd05233">
    <property type="entry name" value="SDR_c"/>
    <property type="match status" value="1"/>
</dbReference>
<dbReference type="InterPro" id="IPR036291">
    <property type="entry name" value="NAD(P)-bd_dom_sf"/>
</dbReference>
<comment type="similarity">
    <text evidence="1">Belongs to the short-chain dehydrogenases/reductases (SDR) family.</text>
</comment>
<dbReference type="PROSITE" id="PS00061">
    <property type="entry name" value="ADH_SHORT"/>
    <property type="match status" value="1"/>
</dbReference>
<reference evidence="2 3" key="1">
    <citation type="submission" date="2019-01" db="EMBL/GenBank/DDBJ databases">
        <authorList>
            <person name="Deng T."/>
        </authorList>
    </citation>
    <scope>NUCLEOTIDE SEQUENCE [LARGE SCALE GENOMIC DNA]</scope>
    <source>
        <strain evidence="2 3">F8825</strain>
    </source>
</reference>
<dbReference type="OrthoDB" id="517007at2"/>
<dbReference type="Pfam" id="PF13561">
    <property type="entry name" value="adh_short_C2"/>
    <property type="match status" value="1"/>
</dbReference>
<dbReference type="GO" id="GO:0016616">
    <property type="term" value="F:oxidoreductase activity, acting on the CH-OH group of donors, NAD or NADP as acceptor"/>
    <property type="evidence" value="ECO:0007669"/>
    <property type="project" value="TreeGrafter"/>
</dbReference>
<dbReference type="AlphaFoldDB" id="A0A4Q2THZ1"/>
<comment type="caution">
    <text evidence="2">The sequence shown here is derived from an EMBL/GenBank/DDBJ whole genome shotgun (WGS) entry which is preliminary data.</text>
</comment>
<dbReference type="InterPro" id="IPR002347">
    <property type="entry name" value="SDR_fam"/>
</dbReference>
<dbReference type="GO" id="GO:0030497">
    <property type="term" value="P:fatty acid elongation"/>
    <property type="evidence" value="ECO:0007669"/>
    <property type="project" value="TreeGrafter"/>
</dbReference>
<proteinExistence type="inferred from homology"/>
<dbReference type="PANTHER" id="PTHR42760">
    <property type="entry name" value="SHORT-CHAIN DEHYDROGENASES/REDUCTASES FAMILY MEMBER"/>
    <property type="match status" value="1"/>
</dbReference>
<dbReference type="FunFam" id="3.40.50.720:FF:000084">
    <property type="entry name" value="Short-chain dehydrogenase reductase"/>
    <property type="match status" value="1"/>
</dbReference>
<gene>
    <name evidence="2" type="ORF">EUU22_04590</name>
</gene>
<organism evidence="2 3">
    <name type="scientific">Ciceribacter ferrooxidans</name>
    <dbReference type="NCBI Taxonomy" id="2509717"/>
    <lineage>
        <taxon>Bacteria</taxon>
        <taxon>Pseudomonadati</taxon>
        <taxon>Pseudomonadota</taxon>
        <taxon>Alphaproteobacteria</taxon>
        <taxon>Hyphomicrobiales</taxon>
        <taxon>Rhizobiaceae</taxon>
        <taxon>Ciceribacter</taxon>
    </lineage>
</organism>
<evidence type="ECO:0000313" key="3">
    <source>
        <dbReference type="Proteomes" id="UP000291088"/>
    </source>
</evidence>
<accession>A0A4Q2THZ1</accession>
<keyword evidence="3" id="KW-1185">Reference proteome</keyword>
<dbReference type="PRINTS" id="PR00081">
    <property type="entry name" value="GDHRDH"/>
</dbReference>
<dbReference type="InterPro" id="IPR020904">
    <property type="entry name" value="Sc_DH/Rdtase_CS"/>
</dbReference>
<protein>
    <submittedName>
        <fullName evidence="2">SDR family oxidoreductase</fullName>
    </submittedName>
</protein>
<evidence type="ECO:0000256" key="1">
    <source>
        <dbReference type="ARBA" id="ARBA00006484"/>
    </source>
</evidence>
<dbReference type="PANTHER" id="PTHR42760:SF123">
    <property type="entry name" value="OXIDOREDUCTASE"/>
    <property type="match status" value="1"/>
</dbReference>
<dbReference type="Proteomes" id="UP000291088">
    <property type="component" value="Unassembled WGS sequence"/>
</dbReference>
<dbReference type="PRINTS" id="PR00080">
    <property type="entry name" value="SDRFAMILY"/>
</dbReference>
<name>A0A4Q2THZ1_9HYPH</name>
<evidence type="ECO:0000313" key="2">
    <source>
        <dbReference type="EMBL" id="RYC17277.1"/>
    </source>
</evidence>
<dbReference type="NCBIfam" id="NF005474">
    <property type="entry name" value="PRK07074.1"/>
    <property type="match status" value="1"/>
</dbReference>
<dbReference type="EMBL" id="SDVB01000170">
    <property type="protein sequence ID" value="RYC17277.1"/>
    <property type="molecule type" value="Genomic_DNA"/>
</dbReference>
<dbReference type="Gene3D" id="3.40.50.720">
    <property type="entry name" value="NAD(P)-binding Rossmann-like Domain"/>
    <property type="match status" value="1"/>
</dbReference>
<sequence>MCWRASSPTAIARPRRSPCVTSSSNWSNIATATTGNLWETSLVHDPLVLLPSRCAAVNRSVAVVTGAAGDIGRAIAARLAESHDAVLLLDIDGDALRAAAESSGAPERMVPAVCDVTSEESLADAASRAARLGRVKTLVNNAGAARAVSLHDTDGEIWRKDSALNLEAPFLCFRAFADALKESGGSVVNIASVNGLAVYGHPAYSAAKAGLIHLTKLIAVEYGKFGIRANAVAPGTVRTRAWEARAAANPQVFEEAKRWYPLRRIVDPEDVANAVFFLASDQAAAITGVCLAVDCGLTAGQAELAGTFSQSPHY</sequence>